<proteinExistence type="predicted"/>
<dbReference type="AlphaFoldDB" id="A0AA41NGM4"/>
<keyword evidence="2" id="KW-1185">Reference proteome</keyword>
<accession>A0AA41NGM4</accession>
<dbReference type="SUPFAM" id="SSF55753">
    <property type="entry name" value="Actin depolymerizing proteins"/>
    <property type="match status" value="1"/>
</dbReference>
<dbReference type="InterPro" id="IPR029006">
    <property type="entry name" value="ADF-H/Gelsolin-like_dom_sf"/>
</dbReference>
<evidence type="ECO:0000313" key="1">
    <source>
        <dbReference type="EMBL" id="MBZ3890046.1"/>
    </source>
</evidence>
<sequence>MTSGCSDGIGKVFRDMKEHKSSAPEGGRKCKEEVLCPSEDKNAPSRGGQGVLVVVWAGLDDLPTTFVRMLPDKDCLSASVMQRRRPRRARRSTCVYLLAPESTPLKSKTICTSSKDAIKWKLTGIRQDL</sequence>
<dbReference type="Proteomes" id="UP001166674">
    <property type="component" value="Unassembled WGS sequence"/>
</dbReference>
<organism evidence="1 2">
    <name type="scientific">Sciurus carolinensis</name>
    <name type="common">Eastern gray squirrel</name>
    <dbReference type="NCBI Taxonomy" id="30640"/>
    <lineage>
        <taxon>Eukaryota</taxon>
        <taxon>Metazoa</taxon>
        <taxon>Chordata</taxon>
        <taxon>Craniata</taxon>
        <taxon>Vertebrata</taxon>
        <taxon>Euteleostomi</taxon>
        <taxon>Mammalia</taxon>
        <taxon>Eutheria</taxon>
        <taxon>Euarchontoglires</taxon>
        <taxon>Glires</taxon>
        <taxon>Rodentia</taxon>
        <taxon>Sciuromorpha</taxon>
        <taxon>Sciuridae</taxon>
        <taxon>Sciurinae</taxon>
        <taxon>Sciurini</taxon>
        <taxon>Sciurus</taxon>
    </lineage>
</organism>
<name>A0AA41NGM4_SCICA</name>
<comment type="caution">
    <text evidence="1">The sequence shown here is derived from an EMBL/GenBank/DDBJ whole genome shotgun (WGS) entry which is preliminary data.</text>
</comment>
<dbReference type="InterPro" id="IPR017904">
    <property type="entry name" value="ADF/Cofilin"/>
</dbReference>
<dbReference type="EMBL" id="JAATJV010437080">
    <property type="protein sequence ID" value="MBZ3890046.1"/>
    <property type="molecule type" value="Genomic_DNA"/>
</dbReference>
<dbReference type="GO" id="GO:0015629">
    <property type="term" value="C:actin cytoskeleton"/>
    <property type="evidence" value="ECO:0007669"/>
    <property type="project" value="InterPro"/>
</dbReference>
<evidence type="ECO:0000313" key="2">
    <source>
        <dbReference type="Proteomes" id="UP001166674"/>
    </source>
</evidence>
<protein>
    <submittedName>
        <fullName evidence="1">Cofilin-1</fullName>
    </submittedName>
</protein>
<dbReference type="GO" id="GO:0030042">
    <property type="term" value="P:actin filament depolymerization"/>
    <property type="evidence" value="ECO:0007669"/>
    <property type="project" value="InterPro"/>
</dbReference>
<gene>
    <name evidence="1" type="ORF">SUZIE_206000</name>
</gene>
<dbReference type="Gene3D" id="3.40.20.10">
    <property type="entry name" value="Severin"/>
    <property type="match status" value="1"/>
</dbReference>
<dbReference type="PRINTS" id="PR00006">
    <property type="entry name" value="COFILIN"/>
</dbReference>
<reference evidence="1" key="1">
    <citation type="submission" date="2020-03" db="EMBL/GenBank/DDBJ databases">
        <title>Studies in the Genomics of Life Span.</title>
        <authorList>
            <person name="Glass D."/>
        </authorList>
    </citation>
    <scope>NUCLEOTIDE SEQUENCE</scope>
    <source>
        <strain evidence="1">SUZIE</strain>
        <tissue evidence="1">Muscle</tissue>
    </source>
</reference>